<reference evidence="2" key="1">
    <citation type="submission" date="2012-06" db="EMBL/GenBank/DDBJ databases">
        <title>The genome sequence of Coniosporium apollinis CBS 100218.</title>
        <authorList>
            <consortium name="The Broad Institute Genome Sequencing Platform"/>
            <person name="Cuomo C."/>
            <person name="Gorbushina A."/>
            <person name="Noack S."/>
            <person name="Walker B."/>
            <person name="Young S.K."/>
            <person name="Zeng Q."/>
            <person name="Gargeya S."/>
            <person name="Fitzgerald M."/>
            <person name="Haas B."/>
            <person name="Abouelleil A."/>
            <person name="Alvarado L."/>
            <person name="Arachchi H.M."/>
            <person name="Berlin A.M."/>
            <person name="Chapman S.B."/>
            <person name="Goldberg J."/>
            <person name="Griggs A."/>
            <person name="Gujja S."/>
            <person name="Hansen M."/>
            <person name="Howarth C."/>
            <person name="Imamovic A."/>
            <person name="Larimer J."/>
            <person name="McCowan C."/>
            <person name="Montmayeur A."/>
            <person name="Murphy C."/>
            <person name="Neiman D."/>
            <person name="Pearson M."/>
            <person name="Priest M."/>
            <person name="Roberts A."/>
            <person name="Saif S."/>
            <person name="Shea T."/>
            <person name="Sisk P."/>
            <person name="Sykes S."/>
            <person name="Wortman J."/>
            <person name="Nusbaum C."/>
            <person name="Birren B."/>
        </authorList>
    </citation>
    <scope>NUCLEOTIDE SEQUENCE [LARGE SCALE GENOMIC DNA]</scope>
    <source>
        <strain evidence="2">CBS 100218</strain>
    </source>
</reference>
<proteinExistence type="predicted"/>
<protein>
    <submittedName>
        <fullName evidence="1">Uncharacterized protein</fullName>
    </submittedName>
</protein>
<accession>R7YSI1</accession>
<organism evidence="1 2">
    <name type="scientific">Coniosporium apollinis (strain CBS 100218)</name>
    <name type="common">Rock-inhabiting black yeast</name>
    <dbReference type="NCBI Taxonomy" id="1168221"/>
    <lineage>
        <taxon>Eukaryota</taxon>
        <taxon>Fungi</taxon>
        <taxon>Dikarya</taxon>
        <taxon>Ascomycota</taxon>
        <taxon>Pezizomycotina</taxon>
        <taxon>Dothideomycetes</taxon>
        <taxon>Dothideomycetes incertae sedis</taxon>
        <taxon>Coniosporium</taxon>
    </lineage>
</organism>
<sequence>MEQLKDFWRHTVKTPPQPCSLYPSSRRLWAVARPFSAGPGRPKNYSRYFPRPAGEPIFTRDIPCDSEDPGEAISNSFTLEELEGLVLSVYTFLKLDAEETACWEAKLWSSSVDSNATLARSSNTTSPHTAAAS</sequence>
<dbReference type="HOGENOM" id="CLU_1906618_0_0_1"/>
<dbReference type="AlphaFoldDB" id="R7YSI1"/>
<gene>
    <name evidence="1" type="ORF">W97_04017</name>
</gene>
<evidence type="ECO:0000313" key="2">
    <source>
        <dbReference type="Proteomes" id="UP000016924"/>
    </source>
</evidence>
<keyword evidence="2" id="KW-1185">Reference proteome</keyword>
<evidence type="ECO:0000313" key="1">
    <source>
        <dbReference type="EMBL" id="EON64784.1"/>
    </source>
</evidence>
<name>R7YSI1_CONA1</name>
<dbReference type="RefSeq" id="XP_007780101.1">
    <property type="nucleotide sequence ID" value="XM_007781911.1"/>
</dbReference>
<dbReference type="Proteomes" id="UP000016924">
    <property type="component" value="Unassembled WGS sequence"/>
</dbReference>
<dbReference type="EMBL" id="JH767570">
    <property type="protein sequence ID" value="EON64784.1"/>
    <property type="molecule type" value="Genomic_DNA"/>
</dbReference>
<dbReference type="GeneID" id="19901328"/>